<dbReference type="SUPFAM" id="SSF109854">
    <property type="entry name" value="DinB/YfiT-like putative metalloenzymes"/>
    <property type="match status" value="1"/>
</dbReference>
<evidence type="ECO:0000313" key="3">
    <source>
        <dbReference type="Proteomes" id="UP000198983"/>
    </source>
</evidence>
<protein>
    <submittedName>
        <fullName evidence="2">TIGR03086 family protein</fullName>
    </submittedName>
</protein>
<proteinExistence type="predicted"/>
<dbReference type="Proteomes" id="UP000198983">
    <property type="component" value="Chromosome I"/>
</dbReference>
<accession>A0A1H1L7V8</accession>
<feature type="domain" description="Mycothiol-dependent maleylpyruvate isomerase metal-binding" evidence="1">
    <location>
        <begin position="11"/>
        <end position="135"/>
    </location>
</feature>
<dbReference type="Gene3D" id="1.20.120.450">
    <property type="entry name" value="dinb family like domain"/>
    <property type="match status" value="1"/>
</dbReference>
<dbReference type="InterPro" id="IPR017520">
    <property type="entry name" value="CHP03086"/>
</dbReference>
<dbReference type="AlphaFoldDB" id="A0A1H1L7V8"/>
<gene>
    <name evidence="2" type="ORF">SAMN04489717_0175</name>
</gene>
<name>A0A1H1L7V8_9ACTN</name>
<organism evidence="2 3">
    <name type="scientific">Actinopolymorpha singaporensis</name>
    <dbReference type="NCBI Taxonomy" id="117157"/>
    <lineage>
        <taxon>Bacteria</taxon>
        <taxon>Bacillati</taxon>
        <taxon>Actinomycetota</taxon>
        <taxon>Actinomycetes</taxon>
        <taxon>Propionibacteriales</taxon>
        <taxon>Actinopolymorphaceae</taxon>
        <taxon>Actinopolymorpha</taxon>
    </lineage>
</organism>
<evidence type="ECO:0000313" key="2">
    <source>
        <dbReference type="EMBL" id="SDR70618.1"/>
    </source>
</evidence>
<evidence type="ECO:0000259" key="1">
    <source>
        <dbReference type="Pfam" id="PF11716"/>
    </source>
</evidence>
<reference evidence="2 3" key="1">
    <citation type="submission" date="2016-10" db="EMBL/GenBank/DDBJ databases">
        <authorList>
            <person name="de Groot N.N."/>
        </authorList>
    </citation>
    <scope>NUCLEOTIDE SEQUENCE [LARGE SCALE GENOMIC DNA]</scope>
    <source>
        <strain evidence="2 3">DSM 22024</strain>
    </source>
</reference>
<dbReference type="EMBL" id="LT629732">
    <property type="protein sequence ID" value="SDR70618.1"/>
    <property type="molecule type" value="Genomic_DNA"/>
</dbReference>
<dbReference type="InterPro" id="IPR034660">
    <property type="entry name" value="DinB/YfiT-like"/>
</dbReference>
<dbReference type="GO" id="GO:0046872">
    <property type="term" value="F:metal ion binding"/>
    <property type="evidence" value="ECO:0007669"/>
    <property type="project" value="InterPro"/>
</dbReference>
<keyword evidence="3" id="KW-1185">Reference proteome</keyword>
<dbReference type="NCBIfam" id="TIGR03083">
    <property type="entry name" value="maleylpyruvate isomerase family mycothiol-dependent enzyme"/>
    <property type="match status" value="1"/>
</dbReference>
<dbReference type="STRING" id="117157.SAMN04489717_0175"/>
<dbReference type="Pfam" id="PF11716">
    <property type="entry name" value="MDMPI_N"/>
    <property type="match status" value="1"/>
</dbReference>
<sequence>MSTTAALQSLRSAGEVTNRIVAGIRADQWDAPTPCTDWNVRTLLNHLVAGNILTAAVLGGADLPPPEERARLSQVDRLGTDPPAAGSQSLDDLIAAFEQPGVLERIHPSPVGQVPGAALVHLRTTETLVHGWDLAQATGQPADFPEALAEQELAFTQANVGRARTGPRGPFGASQPVADDAPAIDRLAALLGRNVPNAAW</sequence>
<dbReference type="OrthoDB" id="5185819at2"/>
<dbReference type="InterPro" id="IPR024344">
    <property type="entry name" value="MDMPI_metal-binding"/>
</dbReference>
<dbReference type="InterPro" id="IPR017517">
    <property type="entry name" value="Maleyloyr_isom"/>
</dbReference>
<dbReference type="RefSeq" id="WP_092649636.1">
    <property type="nucleotide sequence ID" value="NZ_LT629732.1"/>
</dbReference>
<dbReference type="NCBIfam" id="TIGR03086">
    <property type="entry name" value="TIGR03086 family metal-binding protein"/>
    <property type="match status" value="1"/>
</dbReference>